<dbReference type="InterPro" id="IPR050234">
    <property type="entry name" value="Nuclear_hormone_rcpt_NR1"/>
</dbReference>
<evidence type="ECO:0000313" key="11">
    <source>
        <dbReference type="EMBL" id="VDK43524.1"/>
    </source>
</evidence>
<dbReference type="SMART" id="SM00399">
    <property type="entry name" value="ZnF_C4"/>
    <property type="match status" value="1"/>
</dbReference>
<dbReference type="InterPro" id="IPR001628">
    <property type="entry name" value="Znf_hrmn_rcpt"/>
</dbReference>
<accession>A0A3P6RG04</accession>
<evidence type="ECO:0000256" key="5">
    <source>
        <dbReference type="ARBA" id="ARBA00023015"/>
    </source>
</evidence>
<dbReference type="GO" id="GO:0030154">
    <property type="term" value="P:cell differentiation"/>
    <property type="evidence" value="ECO:0007669"/>
    <property type="project" value="TreeGrafter"/>
</dbReference>
<dbReference type="EMBL" id="UYRV01000225">
    <property type="protein sequence ID" value="VDK43524.1"/>
    <property type="molecule type" value="Genomic_DNA"/>
</dbReference>
<evidence type="ECO:0000313" key="12">
    <source>
        <dbReference type="Proteomes" id="UP000271889"/>
    </source>
</evidence>
<dbReference type="Proteomes" id="UP000271889">
    <property type="component" value="Unassembled WGS sequence"/>
</dbReference>
<keyword evidence="3" id="KW-0863">Zinc-finger</keyword>
<evidence type="ECO:0000256" key="9">
    <source>
        <dbReference type="ARBA" id="ARBA00023242"/>
    </source>
</evidence>
<keyword evidence="5" id="KW-0805">Transcription regulation</keyword>
<keyword evidence="7" id="KW-0804">Transcription</keyword>
<evidence type="ECO:0000256" key="6">
    <source>
        <dbReference type="ARBA" id="ARBA00023125"/>
    </source>
</evidence>
<name>A0A3P6RG04_CYLGO</name>
<protein>
    <recommendedName>
        <fullName evidence="10">Nuclear receptor domain-containing protein</fullName>
    </recommendedName>
</protein>
<keyword evidence="12" id="KW-1185">Reference proteome</keyword>
<keyword evidence="2" id="KW-0479">Metal-binding</keyword>
<proteinExistence type="inferred from homology"/>
<gene>
    <name evidence="11" type="ORF">CGOC_LOCUS182</name>
</gene>
<keyword evidence="9" id="KW-0539">Nucleus</keyword>
<evidence type="ECO:0000256" key="2">
    <source>
        <dbReference type="ARBA" id="ARBA00022723"/>
    </source>
</evidence>
<sequence length="103" mass="12076">MKCILQEARRRQKTCRVCGDHATGYNFNVITCESCKAFFRRNAGLSCYEFKCPYSEDCEINAVSRRFCQKCRLRKCFAVILLKLGFKVHTMIFSNCDEEKIHD</sequence>
<dbReference type="OrthoDB" id="6355676at2759"/>
<dbReference type="Pfam" id="PF00105">
    <property type="entry name" value="zf-C4"/>
    <property type="match status" value="1"/>
</dbReference>
<evidence type="ECO:0000256" key="8">
    <source>
        <dbReference type="ARBA" id="ARBA00023170"/>
    </source>
</evidence>
<dbReference type="GO" id="GO:0004879">
    <property type="term" value="F:nuclear receptor activity"/>
    <property type="evidence" value="ECO:0007669"/>
    <property type="project" value="TreeGrafter"/>
</dbReference>
<organism evidence="11 12">
    <name type="scientific">Cylicostephanus goldi</name>
    <name type="common">Nematode worm</name>
    <dbReference type="NCBI Taxonomy" id="71465"/>
    <lineage>
        <taxon>Eukaryota</taxon>
        <taxon>Metazoa</taxon>
        <taxon>Ecdysozoa</taxon>
        <taxon>Nematoda</taxon>
        <taxon>Chromadorea</taxon>
        <taxon>Rhabditida</taxon>
        <taxon>Rhabditina</taxon>
        <taxon>Rhabditomorpha</taxon>
        <taxon>Strongyloidea</taxon>
        <taxon>Strongylidae</taxon>
        <taxon>Cylicostephanus</taxon>
    </lineage>
</organism>
<dbReference type="PROSITE" id="PS00031">
    <property type="entry name" value="NUCLEAR_REC_DBD_1"/>
    <property type="match status" value="1"/>
</dbReference>
<dbReference type="GO" id="GO:0008270">
    <property type="term" value="F:zinc ion binding"/>
    <property type="evidence" value="ECO:0007669"/>
    <property type="project" value="UniProtKB-KW"/>
</dbReference>
<evidence type="ECO:0000256" key="3">
    <source>
        <dbReference type="ARBA" id="ARBA00022771"/>
    </source>
</evidence>
<reference evidence="11 12" key="1">
    <citation type="submission" date="2018-11" db="EMBL/GenBank/DDBJ databases">
        <authorList>
            <consortium name="Pathogen Informatics"/>
        </authorList>
    </citation>
    <scope>NUCLEOTIDE SEQUENCE [LARGE SCALE GENOMIC DNA]</scope>
</reference>
<dbReference type="AlphaFoldDB" id="A0A3P6RG04"/>
<dbReference type="PROSITE" id="PS51030">
    <property type="entry name" value="NUCLEAR_REC_DBD_2"/>
    <property type="match status" value="1"/>
</dbReference>
<keyword evidence="8" id="KW-0675">Receptor</keyword>
<dbReference type="GO" id="GO:0045944">
    <property type="term" value="P:positive regulation of transcription by RNA polymerase II"/>
    <property type="evidence" value="ECO:0007669"/>
    <property type="project" value="TreeGrafter"/>
</dbReference>
<evidence type="ECO:0000256" key="1">
    <source>
        <dbReference type="ARBA" id="ARBA00005993"/>
    </source>
</evidence>
<dbReference type="PRINTS" id="PR00047">
    <property type="entry name" value="STROIDFINGER"/>
</dbReference>
<dbReference type="PANTHER" id="PTHR24082">
    <property type="entry name" value="NUCLEAR HORMONE RECEPTOR"/>
    <property type="match status" value="1"/>
</dbReference>
<evidence type="ECO:0000256" key="7">
    <source>
        <dbReference type="ARBA" id="ARBA00023163"/>
    </source>
</evidence>
<evidence type="ECO:0000256" key="4">
    <source>
        <dbReference type="ARBA" id="ARBA00022833"/>
    </source>
</evidence>
<feature type="domain" description="Nuclear receptor" evidence="10">
    <location>
        <begin position="12"/>
        <end position="93"/>
    </location>
</feature>
<keyword evidence="6" id="KW-0238">DNA-binding</keyword>
<dbReference type="PANTHER" id="PTHR24082:SF494">
    <property type="entry name" value="NUCLEAR HORMONE RECEPTOR FAMILY MEMBER DAF-12"/>
    <property type="match status" value="1"/>
</dbReference>
<dbReference type="InterPro" id="IPR013088">
    <property type="entry name" value="Znf_NHR/GATA"/>
</dbReference>
<evidence type="ECO:0000259" key="10">
    <source>
        <dbReference type="PROSITE" id="PS51030"/>
    </source>
</evidence>
<keyword evidence="4" id="KW-0862">Zinc</keyword>
<comment type="similarity">
    <text evidence="1">Belongs to the nuclear hormone receptor family.</text>
</comment>
<dbReference type="GO" id="GO:0000122">
    <property type="term" value="P:negative regulation of transcription by RNA polymerase II"/>
    <property type="evidence" value="ECO:0007669"/>
    <property type="project" value="TreeGrafter"/>
</dbReference>
<dbReference type="GO" id="GO:0000978">
    <property type="term" value="F:RNA polymerase II cis-regulatory region sequence-specific DNA binding"/>
    <property type="evidence" value="ECO:0007669"/>
    <property type="project" value="TreeGrafter"/>
</dbReference>
<dbReference type="SUPFAM" id="SSF57716">
    <property type="entry name" value="Glucocorticoid receptor-like (DNA-binding domain)"/>
    <property type="match status" value="1"/>
</dbReference>
<dbReference type="Gene3D" id="3.30.50.10">
    <property type="entry name" value="Erythroid Transcription Factor GATA-1, subunit A"/>
    <property type="match status" value="1"/>
</dbReference>